<feature type="compositionally biased region" description="Basic residues" evidence="1">
    <location>
        <begin position="69"/>
        <end position="78"/>
    </location>
</feature>
<proteinExistence type="predicted"/>
<dbReference type="Proteomes" id="UP001373714">
    <property type="component" value="Unassembled WGS sequence"/>
</dbReference>
<evidence type="ECO:0000313" key="3">
    <source>
        <dbReference type="Proteomes" id="UP001373714"/>
    </source>
</evidence>
<dbReference type="AlphaFoldDB" id="A0AAV9VJG2"/>
<accession>A0AAV9VJG2</accession>
<feature type="region of interest" description="Disordered" evidence="1">
    <location>
        <begin position="1"/>
        <end position="103"/>
    </location>
</feature>
<name>A0AAV9VJG2_9PEZI</name>
<comment type="caution">
    <text evidence="2">The sequence shown here is derived from an EMBL/GenBank/DDBJ whole genome shotgun (WGS) entry which is preliminary data.</text>
</comment>
<gene>
    <name evidence="2" type="ORF">TWF730_005402</name>
</gene>
<evidence type="ECO:0000313" key="2">
    <source>
        <dbReference type="EMBL" id="KAK6361688.1"/>
    </source>
</evidence>
<evidence type="ECO:0000256" key="1">
    <source>
        <dbReference type="SAM" id="MobiDB-lite"/>
    </source>
</evidence>
<protein>
    <submittedName>
        <fullName evidence="2">Uncharacterized protein</fullName>
    </submittedName>
</protein>
<organism evidence="2 3">
    <name type="scientific">Orbilia blumenaviensis</name>
    <dbReference type="NCBI Taxonomy" id="1796055"/>
    <lineage>
        <taxon>Eukaryota</taxon>
        <taxon>Fungi</taxon>
        <taxon>Dikarya</taxon>
        <taxon>Ascomycota</taxon>
        <taxon>Pezizomycotina</taxon>
        <taxon>Orbiliomycetes</taxon>
        <taxon>Orbiliales</taxon>
        <taxon>Orbiliaceae</taxon>
        <taxon>Orbilia</taxon>
    </lineage>
</organism>
<dbReference type="EMBL" id="JAVHNS010000002">
    <property type="protein sequence ID" value="KAK6361688.1"/>
    <property type="molecule type" value="Genomic_DNA"/>
</dbReference>
<sequence length="103" mass="11094">MMAAHGVPSSLSSGGHASPRKGPKSPPMTDEDREEEERDENSQGDIRVEGEVANTSKKRKRAEGGRRQPAPRKRAGKKAKLDTAAAGMHGGKSMKEEGIEEEE</sequence>
<feature type="compositionally biased region" description="Acidic residues" evidence="1">
    <location>
        <begin position="29"/>
        <end position="39"/>
    </location>
</feature>
<reference evidence="2 3" key="1">
    <citation type="submission" date="2019-10" db="EMBL/GenBank/DDBJ databases">
        <authorList>
            <person name="Palmer J.M."/>
        </authorList>
    </citation>
    <scope>NUCLEOTIDE SEQUENCE [LARGE SCALE GENOMIC DNA]</scope>
    <source>
        <strain evidence="2 3">TWF730</strain>
    </source>
</reference>
<keyword evidence="3" id="KW-1185">Reference proteome</keyword>